<dbReference type="EMBL" id="ML213636">
    <property type="protein sequence ID" value="TFK34130.1"/>
    <property type="molecule type" value="Genomic_DNA"/>
</dbReference>
<evidence type="ECO:0008006" key="3">
    <source>
        <dbReference type="Google" id="ProtNLM"/>
    </source>
</evidence>
<evidence type="ECO:0000313" key="1">
    <source>
        <dbReference type="EMBL" id="TFK34130.1"/>
    </source>
</evidence>
<evidence type="ECO:0000313" key="2">
    <source>
        <dbReference type="Proteomes" id="UP000308652"/>
    </source>
</evidence>
<name>A0A5C3LMM7_9AGAR</name>
<protein>
    <recommendedName>
        <fullName evidence="3">BTB domain-containing protein</fullName>
    </recommendedName>
</protein>
<dbReference type="AlphaFoldDB" id="A0A5C3LMM7"/>
<dbReference type="OrthoDB" id="3184970at2759"/>
<proteinExistence type="predicted"/>
<gene>
    <name evidence="1" type="ORF">BDQ12DRAFT_727171</name>
</gene>
<accession>A0A5C3LMM7</accession>
<reference evidence="1 2" key="1">
    <citation type="journal article" date="2019" name="Nat. Ecol. Evol.">
        <title>Megaphylogeny resolves global patterns of mushroom evolution.</title>
        <authorList>
            <person name="Varga T."/>
            <person name="Krizsan K."/>
            <person name="Foldi C."/>
            <person name="Dima B."/>
            <person name="Sanchez-Garcia M."/>
            <person name="Sanchez-Ramirez S."/>
            <person name="Szollosi G.J."/>
            <person name="Szarkandi J.G."/>
            <person name="Papp V."/>
            <person name="Albert L."/>
            <person name="Andreopoulos W."/>
            <person name="Angelini C."/>
            <person name="Antonin V."/>
            <person name="Barry K.W."/>
            <person name="Bougher N.L."/>
            <person name="Buchanan P."/>
            <person name="Buyck B."/>
            <person name="Bense V."/>
            <person name="Catcheside P."/>
            <person name="Chovatia M."/>
            <person name="Cooper J."/>
            <person name="Damon W."/>
            <person name="Desjardin D."/>
            <person name="Finy P."/>
            <person name="Geml J."/>
            <person name="Haridas S."/>
            <person name="Hughes K."/>
            <person name="Justo A."/>
            <person name="Karasinski D."/>
            <person name="Kautmanova I."/>
            <person name="Kiss B."/>
            <person name="Kocsube S."/>
            <person name="Kotiranta H."/>
            <person name="LaButti K.M."/>
            <person name="Lechner B.E."/>
            <person name="Liimatainen K."/>
            <person name="Lipzen A."/>
            <person name="Lukacs Z."/>
            <person name="Mihaltcheva S."/>
            <person name="Morgado L.N."/>
            <person name="Niskanen T."/>
            <person name="Noordeloos M.E."/>
            <person name="Ohm R.A."/>
            <person name="Ortiz-Santana B."/>
            <person name="Ovrebo C."/>
            <person name="Racz N."/>
            <person name="Riley R."/>
            <person name="Savchenko A."/>
            <person name="Shiryaev A."/>
            <person name="Soop K."/>
            <person name="Spirin V."/>
            <person name="Szebenyi C."/>
            <person name="Tomsovsky M."/>
            <person name="Tulloss R.E."/>
            <person name="Uehling J."/>
            <person name="Grigoriev I.V."/>
            <person name="Vagvolgyi C."/>
            <person name="Papp T."/>
            <person name="Martin F.M."/>
            <person name="Miettinen O."/>
            <person name="Hibbett D.S."/>
            <person name="Nagy L.G."/>
        </authorList>
    </citation>
    <scope>NUCLEOTIDE SEQUENCE [LARGE SCALE GENOMIC DNA]</scope>
    <source>
        <strain evidence="1 2">CBS 166.37</strain>
    </source>
</reference>
<organism evidence="1 2">
    <name type="scientific">Crucibulum laeve</name>
    <dbReference type="NCBI Taxonomy" id="68775"/>
    <lineage>
        <taxon>Eukaryota</taxon>
        <taxon>Fungi</taxon>
        <taxon>Dikarya</taxon>
        <taxon>Basidiomycota</taxon>
        <taxon>Agaricomycotina</taxon>
        <taxon>Agaricomycetes</taxon>
        <taxon>Agaricomycetidae</taxon>
        <taxon>Agaricales</taxon>
        <taxon>Agaricineae</taxon>
        <taxon>Nidulariaceae</taxon>
        <taxon>Crucibulum</taxon>
    </lineage>
</organism>
<keyword evidence="2" id="KW-1185">Reference proteome</keyword>
<dbReference type="Proteomes" id="UP000308652">
    <property type="component" value="Unassembled WGS sequence"/>
</dbReference>
<sequence length="203" mass="23285">MNNLRITFDNQTEDPNVGGTVTVDRLPKCHIEGCTLDVDISFSEGLPPTNFVDSRVEMVVMPDLDLVSLPLFIQFMHHCDRPEPLVIKFSAFWKLAEAVEKYHVYSARQVCMIHMKEHILDHPLEVLLYAVKHGYPKLSDTAAIVTIENEGEWVSQAESAFANFPDVLLAWYRYQGKYKRHYADIAHHAYRSPDFVLHKGGKK</sequence>